<protein>
    <submittedName>
        <fullName evidence="1">Uncharacterized protein</fullName>
    </submittedName>
</protein>
<name>A0ACC2QA06_9NEOP</name>
<evidence type="ECO:0000313" key="1">
    <source>
        <dbReference type="EMBL" id="KAJ8708563.1"/>
    </source>
</evidence>
<reference evidence="1" key="1">
    <citation type="submission" date="2023-03" db="EMBL/GenBank/DDBJ databases">
        <title>Chromosome-level genomes of two armyworms, Mythimna separata and Mythimna loreyi, provide insights into the biosynthesis and reception of sex pheromones.</title>
        <authorList>
            <person name="Zhao H."/>
        </authorList>
    </citation>
    <scope>NUCLEOTIDE SEQUENCE</scope>
    <source>
        <strain evidence="1">BeijingLab</strain>
    </source>
</reference>
<evidence type="ECO:0000313" key="2">
    <source>
        <dbReference type="Proteomes" id="UP001231649"/>
    </source>
</evidence>
<dbReference type="EMBL" id="CM056801">
    <property type="protein sequence ID" value="KAJ8708563.1"/>
    <property type="molecule type" value="Genomic_DNA"/>
</dbReference>
<proteinExistence type="predicted"/>
<sequence>MQEDNVKNKKIRAQAYMNITTTSLLSRLWNSQDAMSMFCGIDDSPVEHVNEGVAKIETYPWLGVLYYPYNQKRLTTAVVLVTRQMVVATALEIDKLPKQDFRTRARVIIGHNCTVGPGVGIRDYSYHPDYTRNTYSAMALIQLETDHVTMKLQPICPPPDVLHFQNQSFFAMVLSKDCYESKMTIHKMMFVSTEDCQSYYRRAQLDVKTIWPTYTACAKSVAGGECVWRSGAILVVKVGNRWHLLGFGVYGPGCQAPARFLDYGMYHEWVRRSVARIGRPAITKLAPNYVVLRRSLSNIQRFGLCDGGELASELYTESAQIDGVRDGRYYLNLSIISDVEYSCIVLRAEYMNRNARITPSLRLRRYCGGARHSQFCYSGMQFVQILFSVEITFQDRLRYSVQAYGRTITATDSFQAHKYANKNSNLIRRLFSYKQNKMLFKKFLKNKKYKLYVFCGVYSLSCGIDDSPRKHVSEGVARIETYPWLGVLYYPYQNKKWTTAVVLVTRQMVVAAALEIDKLPKEDFRARARVVIGHNCTAKKGVGIRDYSYHPDYTRNTYSAMALIQLETDHVTIELRPICPPPRAVHYQNKHFYAMVLSNDCEDSLMTIHKMMLVSSEDCKTYYRRTQLDIDSIWPTYTACAKSVAGGECVWRSGAILVVKAGTRWSLLGFGVYGPGCQAPARFLDYGMYHDWVRRSVARIGRPAITKLAANHVVLRRTLSNIQRFGPCDHEEVDSELYSELVDIRRTRQGKYYLNLTIISDVEYSCVILRADYKDNIKEKTPKIRLRRYCAGPGPTALCFTGVQNIQIQFYVEISFDFSLKYSIQAYGKAVTAMDPFRAHKYANKKTTLWPIAGNHKWSKLEFKQYVTDPKYPLYGKKQMKSRDVTGNSTDNNSTTTKKPK</sequence>
<accession>A0ACC2QA06</accession>
<gene>
    <name evidence="1" type="ORF">PYW08_009945</name>
</gene>
<comment type="caution">
    <text evidence="1">The sequence shown here is derived from an EMBL/GenBank/DDBJ whole genome shotgun (WGS) entry which is preliminary data.</text>
</comment>
<organism evidence="1 2">
    <name type="scientific">Mythimna loreyi</name>
    <dbReference type="NCBI Taxonomy" id="667449"/>
    <lineage>
        <taxon>Eukaryota</taxon>
        <taxon>Metazoa</taxon>
        <taxon>Ecdysozoa</taxon>
        <taxon>Arthropoda</taxon>
        <taxon>Hexapoda</taxon>
        <taxon>Insecta</taxon>
        <taxon>Pterygota</taxon>
        <taxon>Neoptera</taxon>
        <taxon>Endopterygota</taxon>
        <taxon>Lepidoptera</taxon>
        <taxon>Glossata</taxon>
        <taxon>Ditrysia</taxon>
        <taxon>Noctuoidea</taxon>
        <taxon>Noctuidae</taxon>
        <taxon>Noctuinae</taxon>
        <taxon>Hadenini</taxon>
        <taxon>Mythimna</taxon>
    </lineage>
</organism>
<keyword evidence="2" id="KW-1185">Reference proteome</keyword>
<dbReference type="Proteomes" id="UP001231649">
    <property type="component" value="Chromosome 25"/>
</dbReference>